<gene>
    <name evidence="1" type="ORF">O4H49_20320</name>
</gene>
<evidence type="ECO:0000313" key="2">
    <source>
        <dbReference type="Proteomes" id="UP001069802"/>
    </source>
</evidence>
<protein>
    <submittedName>
        <fullName evidence="1">Uncharacterized protein</fullName>
    </submittedName>
</protein>
<organism evidence="1 2">
    <name type="scientific">Kiloniella laminariae</name>
    <dbReference type="NCBI Taxonomy" id="454162"/>
    <lineage>
        <taxon>Bacteria</taxon>
        <taxon>Pseudomonadati</taxon>
        <taxon>Pseudomonadota</taxon>
        <taxon>Alphaproteobacteria</taxon>
        <taxon>Rhodospirillales</taxon>
        <taxon>Kiloniellaceae</taxon>
        <taxon>Kiloniella</taxon>
    </lineage>
</organism>
<dbReference type="RefSeq" id="WP_269425261.1">
    <property type="nucleotide sequence ID" value="NZ_JAPWGY010000020.1"/>
</dbReference>
<dbReference type="EMBL" id="JAPWGY010000020">
    <property type="protein sequence ID" value="MCZ4283141.1"/>
    <property type="molecule type" value="Genomic_DNA"/>
</dbReference>
<sequence length="104" mass="11988">MYCVSEFPDFVLDIELPDGFTDCSFRGEPCPCFGKELPDGSILRLIVDYAEVSRRDFPETPRFCCEYWSGAVEAGVAQAFVQSDDWNHILNWIKFMERWGGVVY</sequence>
<name>A0ABT4LS36_9PROT</name>
<reference evidence="1" key="1">
    <citation type="submission" date="2022-12" db="EMBL/GenBank/DDBJ databases">
        <title>Bacterial isolates from different developmental stages of Nematostella vectensis.</title>
        <authorList>
            <person name="Fraune S."/>
        </authorList>
    </citation>
    <scope>NUCLEOTIDE SEQUENCE</scope>
    <source>
        <strain evidence="1">G21630-S1</strain>
    </source>
</reference>
<comment type="caution">
    <text evidence="1">The sequence shown here is derived from an EMBL/GenBank/DDBJ whole genome shotgun (WGS) entry which is preliminary data.</text>
</comment>
<proteinExistence type="predicted"/>
<evidence type="ECO:0000313" key="1">
    <source>
        <dbReference type="EMBL" id="MCZ4283141.1"/>
    </source>
</evidence>
<dbReference type="Proteomes" id="UP001069802">
    <property type="component" value="Unassembled WGS sequence"/>
</dbReference>
<accession>A0ABT4LS36</accession>
<keyword evidence="2" id="KW-1185">Reference proteome</keyword>